<evidence type="ECO:0000313" key="2">
    <source>
        <dbReference type="Proteomes" id="UP000252669"/>
    </source>
</evidence>
<reference evidence="1 2" key="1">
    <citation type="submission" date="2017-10" db="EMBL/GenBank/DDBJ databases">
        <title>Genomics of the genus Arcobacter.</title>
        <authorList>
            <person name="Perez-Cataluna A."/>
            <person name="Figueras M.J."/>
        </authorList>
    </citation>
    <scope>NUCLEOTIDE SEQUENCE [LARGE SCALE GENOMIC DNA]</scope>
    <source>
        <strain evidence="1 2">CECT 9230</strain>
    </source>
</reference>
<protein>
    <submittedName>
        <fullName evidence="1">Uncharacterized protein</fullName>
    </submittedName>
</protein>
<proteinExistence type="predicted"/>
<gene>
    <name evidence="1" type="ORF">CRU91_02375</name>
</gene>
<comment type="caution">
    <text evidence="1">The sequence shown here is derived from an EMBL/GenBank/DDBJ whole genome shotgun (WGS) entry which is preliminary data.</text>
</comment>
<dbReference type="EMBL" id="PDKB01000003">
    <property type="protein sequence ID" value="RBQ29797.1"/>
    <property type="molecule type" value="Genomic_DNA"/>
</dbReference>
<sequence length="64" mass="7899">MLFTKYDFEKFKNDPFKLLEEIKQNINNGDTKMIFAREPVTEDYPREEGMFFIHNKFRKINDYI</sequence>
<dbReference type="RefSeq" id="WP_113893010.1">
    <property type="nucleotide sequence ID" value="NZ_JANJGA010000004.1"/>
</dbReference>
<evidence type="ECO:0000313" key="1">
    <source>
        <dbReference type="EMBL" id="RBQ29797.1"/>
    </source>
</evidence>
<name>A0A366MUR1_9BACT</name>
<accession>A0A366MUR1</accession>
<organism evidence="1 2">
    <name type="scientific">Aliarcobacter vitoriensis</name>
    <dbReference type="NCBI Taxonomy" id="2011099"/>
    <lineage>
        <taxon>Bacteria</taxon>
        <taxon>Pseudomonadati</taxon>
        <taxon>Campylobacterota</taxon>
        <taxon>Epsilonproteobacteria</taxon>
        <taxon>Campylobacterales</taxon>
        <taxon>Arcobacteraceae</taxon>
        <taxon>Aliarcobacter</taxon>
    </lineage>
</organism>
<dbReference type="OrthoDB" id="10014594at2"/>
<dbReference type="Proteomes" id="UP000252669">
    <property type="component" value="Unassembled WGS sequence"/>
</dbReference>
<keyword evidence="2" id="KW-1185">Reference proteome</keyword>
<dbReference type="AlphaFoldDB" id="A0A366MUR1"/>